<reference evidence="2 3" key="1">
    <citation type="submission" date="2014-06" db="EMBL/GenBank/DDBJ databases">
        <authorList>
            <consortium name="DOE Joint Genome Institute"/>
            <person name="Kuo A."/>
            <person name="Kohler A."/>
            <person name="Nagy L.G."/>
            <person name="Floudas D."/>
            <person name="Copeland A."/>
            <person name="Barry K.W."/>
            <person name="Cichocki N."/>
            <person name="Veneault-Fourrey C."/>
            <person name="LaButti K."/>
            <person name="Lindquist E.A."/>
            <person name="Lipzen A."/>
            <person name="Lundell T."/>
            <person name="Morin E."/>
            <person name="Murat C."/>
            <person name="Sun H."/>
            <person name="Tunlid A."/>
            <person name="Henrissat B."/>
            <person name="Grigoriev I.V."/>
            <person name="Hibbett D.S."/>
            <person name="Martin F."/>
            <person name="Nordberg H.P."/>
            <person name="Cantor M.N."/>
            <person name="Hua S.X."/>
        </authorList>
    </citation>
    <scope>NUCLEOTIDE SEQUENCE [LARGE SCALE GENOMIC DNA]</scope>
    <source>
        <strain evidence="2 3">ATCC 200175</strain>
    </source>
</reference>
<dbReference type="AlphaFoldDB" id="A0A0C9TZF9"/>
<organism evidence="2 3">
    <name type="scientific">Paxillus involutus ATCC 200175</name>
    <dbReference type="NCBI Taxonomy" id="664439"/>
    <lineage>
        <taxon>Eukaryota</taxon>
        <taxon>Fungi</taxon>
        <taxon>Dikarya</taxon>
        <taxon>Basidiomycota</taxon>
        <taxon>Agaricomycotina</taxon>
        <taxon>Agaricomycetes</taxon>
        <taxon>Agaricomycetidae</taxon>
        <taxon>Boletales</taxon>
        <taxon>Paxilineae</taxon>
        <taxon>Paxillaceae</taxon>
        <taxon>Paxillus</taxon>
    </lineage>
</organism>
<dbReference type="OrthoDB" id="2669184at2759"/>
<reference evidence="3" key="2">
    <citation type="submission" date="2015-01" db="EMBL/GenBank/DDBJ databases">
        <title>Evolutionary Origins and Diversification of the Mycorrhizal Mutualists.</title>
        <authorList>
            <consortium name="DOE Joint Genome Institute"/>
            <consortium name="Mycorrhizal Genomics Consortium"/>
            <person name="Kohler A."/>
            <person name="Kuo A."/>
            <person name="Nagy L.G."/>
            <person name="Floudas D."/>
            <person name="Copeland A."/>
            <person name="Barry K.W."/>
            <person name="Cichocki N."/>
            <person name="Veneault-Fourrey C."/>
            <person name="LaButti K."/>
            <person name="Lindquist E.A."/>
            <person name="Lipzen A."/>
            <person name="Lundell T."/>
            <person name="Morin E."/>
            <person name="Murat C."/>
            <person name="Riley R."/>
            <person name="Ohm R."/>
            <person name="Sun H."/>
            <person name="Tunlid A."/>
            <person name="Henrissat B."/>
            <person name="Grigoriev I.V."/>
            <person name="Hibbett D.S."/>
            <person name="Martin F."/>
        </authorList>
    </citation>
    <scope>NUCLEOTIDE SEQUENCE [LARGE SCALE GENOMIC DNA]</scope>
    <source>
        <strain evidence="3">ATCC 200175</strain>
    </source>
</reference>
<dbReference type="EMBL" id="KN819361">
    <property type="protein sequence ID" value="KIJ12646.1"/>
    <property type="molecule type" value="Genomic_DNA"/>
</dbReference>
<gene>
    <name evidence="2" type="ORF">PAXINDRAFT_82548</name>
</gene>
<dbReference type="Proteomes" id="UP000053647">
    <property type="component" value="Unassembled WGS sequence"/>
</dbReference>
<sequence>DCAICGKAVKHKSLRSHTRGHILRAQMGIKEDHLVTQVAVGDPCGFCGQSGHPVRLTKEGKKRTFQLSSSCPLAITFSLGVAATSTKNSPSTNVPIRCSICPATSGDRAVVWKYNMAHHLGTVHAERHPAQPLPADLITAMKITCFEQEHLGIPGELISLADSNEEEAETGEGTSSTLTRMKRKARGPALGQCQSKRERRPA</sequence>
<protein>
    <submittedName>
        <fullName evidence="2">Uncharacterized protein</fullName>
    </submittedName>
</protein>
<name>A0A0C9TZF9_PAXIN</name>
<evidence type="ECO:0000313" key="2">
    <source>
        <dbReference type="EMBL" id="KIJ12646.1"/>
    </source>
</evidence>
<keyword evidence="3" id="KW-1185">Reference proteome</keyword>
<evidence type="ECO:0000256" key="1">
    <source>
        <dbReference type="SAM" id="MobiDB-lite"/>
    </source>
</evidence>
<accession>A0A0C9TZF9</accession>
<dbReference type="HOGENOM" id="CLU_092536_1_0_1"/>
<proteinExistence type="predicted"/>
<evidence type="ECO:0000313" key="3">
    <source>
        <dbReference type="Proteomes" id="UP000053647"/>
    </source>
</evidence>
<feature type="region of interest" description="Disordered" evidence="1">
    <location>
        <begin position="162"/>
        <end position="202"/>
    </location>
</feature>
<feature type="non-terminal residue" evidence="2">
    <location>
        <position position="202"/>
    </location>
</feature>